<dbReference type="EnsemblMetazoa" id="G6727.1">
    <property type="protein sequence ID" value="G6727.1:cds"/>
    <property type="gene ID" value="G6727"/>
</dbReference>
<evidence type="ECO:0000313" key="2">
    <source>
        <dbReference type="EnsemblMetazoa" id="G6727.1:cds"/>
    </source>
</evidence>
<reference evidence="2" key="1">
    <citation type="submission" date="2022-08" db="UniProtKB">
        <authorList>
            <consortium name="EnsemblMetazoa"/>
        </authorList>
    </citation>
    <scope>IDENTIFICATION</scope>
    <source>
        <strain evidence="2">05x7-T-G4-1.051#20</strain>
    </source>
</reference>
<organism evidence="2 3">
    <name type="scientific">Magallana gigas</name>
    <name type="common">Pacific oyster</name>
    <name type="synonym">Crassostrea gigas</name>
    <dbReference type="NCBI Taxonomy" id="29159"/>
    <lineage>
        <taxon>Eukaryota</taxon>
        <taxon>Metazoa</taxon>
        <taxon>Spiralia</taxon>
        <taxon>Lophotrochozoa</taxon>
        <taxon>Mollusca</taxon>
        <taxon>Bivalvia</taxon>
        <taxon>Autobranchia</taxon>
        <taxon>Pteriomorphia</taxon>
        <taxon>Ostreida</taxon>
        <taxon>Ostreoidea</taxon>
        <taxon>Ostreidae</taxon>
        <taxon>Magallana</taxon>
    </lineage>
</organism>
<accession>A0A8W8NFH0</accession>
<evidence type="ECO:0000256" key="1">
    <source>
        <dbReference type="SAM" id="SignalP"/>
    </source>
</evidence>
<feature type="signal peptide" evidence="1">
    <location>
        <begin position="1"/>
        <end position="22"/>
    </location>
</feature>
<dbReference type="AlphaFoldDB" id="A0A8W8NFH0"/>
<proteinExistence type="predicted"/>
<evidence type="ECO:0000313" key="3">
    <source>
        <dbReference type="Proteomes" id="UP000005408"/>
    </source>
</evidence>
<sequence length="73" mass="7949">MSQMTPHTLGIVFVYLVAVVSGTSHRGQCISYGDCADCHAHCVSTGYDFGYCQQSTGCSPHTPYQCLCMKLHD</sequence>
<keyword evidence="1" id="KW-0732">Signal</keyword>
<dbReference type="Proteomes" id="UP000005408">
    <property type="component" value="Unassembled WGS sequence"/>
</dbReference>
<evidence type="ECO:0008006" key="4">
    <source>
        <dbReference type="Google" id="ProtNLM"/>
    </source>
</evidence>
<keyword evidence="3" id="KW-1185">Reference proteome</keyword>
<name>A0A8W8NFH0_MAGGI</name>
<feature type="chain" id="PRO_5036459421" description="Defensin" evidence="1">
    <location>
        <begin position="23"/>
        <end position="73"/>
    </location>
</feature>
<protein>
    <recommendedName>
        <fullName evidence="4">Defensin</fullName>
    </recommendedName>
</protein>